<dbReference type="InterPro" id="IPR049677">
    <property type="entry name" value="QatD"/>
</dbReference>
<proteinExistence type="inferred from homology"/>
<name>A0A2T1GNW9_9CYAN</name>
<organism evidence="5 6">
    <name type="scientific">Chamaesiphon polymorphus CCALA 037</name>
    <dbReference type="NCBI Taxonomy" id="2107692"/>
    <lineage>
        <taxon>Bacteria</taxon>
        <taxon>Bacillati</taxon>
        <taxon>Cyanobacteriota</taxon>
        <taxon>Cyanophyceae</taxon>
        <taxon>Gomontiellales</taxon>
        <taxon>Chamaesiphonaceae</taxon>
        <taxon>Chamaesiphon</taxon>
    </lineage>
</organism>
<evidence type="ECO:0000256" key="3">
    <source>
        <dbReference type="ARBA" id="ARBA00022801"/>
    </source>
</evidence>
<feature type="binding site" evidence="4">
    <location>
        <position position="146"/>
    </location>
    <ligand>
        <name>a divalent metal cation</name>
        <dbReference type="ChEBI" id="CHEBI:60240"/>
        <label>2</label>
    </ligand>
</feature>
<comment type="caution">
    <text evidence="5">The sequence shown here is derived from an EMBL/GenBank/DDBJ whole genome shotgun (WGS) entry which is preliminary data.</text>
</comment>
<dbReference type="GO" id="GO:0016788">
    <property type="term" value="F:hydrolase activity, acting on ester bonds"/>
    <property type="evidence" value="ECO:0007669"/>
    <property type="project" value="InterPro"/>
</dbReference>
<dbReference type="Gene3D" id="3.20.20.140">
    <property type="entry name" value="Metal-dependent hydrolases"/>
    <property type="match status" value="1"/>
</dbReference>
<evidence type="ECO:0000256" key="2">
    <source>
        <dbReference type="ARBA" id="ARBA00022723"/>
    </source>
</evidence>
<dbReference type="EMBL" id="PVWO01000001">
    <property type="protein sequence ID" value="PSB59617.1"/>
    <property type="molecule type" value="Genomic_DNA"/>
</dbReference>
<evidence type="ECO:0000256" key="1">
    <source>
        <dbReference type="ARBA" id="ARBA00009275"/>
    </source>
</evidence>
<comment type="similarity">
    <text evidence="1">Belongs to the metallo-dependent hydrolases superfamily. TatD-type hydrolase family.</text>
</comment>
<evidence type="ECO:0000313" key="5">
    <source>
        <dbReference type="EMBL" id="PSB59617.1"/>
    </source>
</evidence>
<dbReference type="InterPro" id="IPR032466">
    <property type="entry name" value="Metal_Hydrolase"/>
</dbReference>
<dbReference type="PROSITE" id="PS01091">
    <property type="entry name" value="TATD_3"/>
    <property type="match status" value="1"/>
</dbReference>
<feature type="binding site" evidence="4">
    <location>
        <position position="84"/>
    </location>
    <ligand>
        <name>a divalent metal cation</name>
        <dbReference type="ChEBI" id="CHEBI:60240"/>
        <label>1</label>
    </ligand>
</feature>
<keyword evidence="6" id="KW-1185">Reference proteome</keyword>
<evidence type="ECO:0000313" key="6">
    <source>
        <dbReference type="Proteomes" id="UP000238937"/>
    </source>
</evidence>
<dbReference type="InterPro" id="IPR001130">
    <property type="entry name" value="TatD-like"/>
</dbReference>
<dbReference type="OrthoDB" id="9810005at2"/>
<gene>
    <name evidence="5" type="ORF">C7B77_00020</name>
</gene>
<protein>
    <submittedName>
        <fullName evidence="5">Hydrolase TatD</fullName>
    </submittedName>
</protein>
<dbReference type="Proteomes" id="UP000238937">
    <property type="component" value="Unassembled WGS sequence"/>
</dbReference>
<dbReference type="SUPFAM" id="SSF51556">
    <property type="entry name" value="Metallo-dependent hydrolases"/>
    <property type="match status" value="1"/>
</dbReference>
<keyword evidence="3 5" id="KW-0378">Hydrolase</keyword>
<dbReference type="Pfam" id="PF01026">
    <property type="entry name" value="TatD_DNase"/>
    <property type="match status" value="1"/>
</dbReference>
<dbReference type="GO" id="GO:0046872">
    <property type="term" value="F:metal ion binding"/>
    <property type="evidence" value="ECO:0007669"/>
    <property type="project" value="UniProtKB-KW"/>
</dbReference>
<feature type="binding site" evidence="4">
    <location>
        <position position="194"/>
    </location>
    <ligand>
        <name>a divalent metal cation</name>
        <dbReference type="ChEBI" id="CHEBI:60240"/>
        <label>1</label>
    </ligand>
</feature>
<dbReference type="CDD" id="cd01310">
    <property type="entry name" value="TatD_DNAse"/>
    <property type="match status" value="1"/>
</dbReference>
<evidence type="ECO:0000256" key="4">
    <source>
        <dbReference type="PIRSR" id="PIRSR005902-1"/>
    </source>
</evidence>
<dbReference type="AlphaFoldDB" id="A0A2T1GNW9"/>
<dbReference type="RefSeq" id="WP_106299272.1">
    <property type="nucleotide sequence ID" value="NZ_PVWO01000001.1"/>
</dbReference>
<dbReference type="PANTHER" id="PTHR46317">
    <property type="entry name" value="HYDROLASE OF PHP SUPERFAMILY-RELATED PROTEIN"/>
    <property type="match status" value="1"/>
</dbReference>
<feature type="binding site" evidence="4">
    <location>
        <position position="7"/>
    </location>
    <ligand>
        <name>a divalent metal cation</name>
        <dbReference type="ChEBI" id="CHEBI:60240"/>
        <label>1</label>
    </ligand>
</feature>
<dbReference type="PANTHER" id="PTHR46317:SF1">
    <property type="entry name" value="HYDROLASE, TATD FAMILY"/>
    <property type="match status" value="1"/>
</dbReference>
<feature type="binding site" evidence="4">
    <location>
        <position position="122"/>
    </location>
    <ligand>
        <name>a divalent metal cation</name>
        <dbReference type="ChEBI" id="CHEBI:60240"/>
        <label>2</label>
    </ligand>
</feature>
<keyword evidence="2 4" id="KW-0479">Metal-binding</keyword>
<accession>A0A2T1GNW9</accession>
<sequence length="244" mass="27739">MIDMHCHLDLYPNPLEVARQCKQRNIYVLSVTTTPKAWIGTQALAKGCDRIRTSLGLHPQLVHERYHEIDLFDELLPQAKYVGEIGLDGSKEYAEHREIQIRTFKLILERTERAGGRIMSIHSRSAADSVLDCLALHKDVGIPILHWFSGTKAQLKKAISMGCWFSVNPTMLSTKKGASLIAEIPRERILTETDGPFTKLDRQSLMPWDVEKAQLQLSYLWEIDPKQTEFILFSNLKSLVGNSV</sequence>
<reference evidence="5 6" key="1">
    <citation type="submission" date="2018-03" db="EMBL/GenBank/DDBJ databases">
        <title>The ancient ancestry and fast evolution of plastids.</title>
        <authorList>
            <person name="Moore K.R."/>
            <person name="Magnabosco C."/>
            <person name="Momper L."/>
            <person name="Gold D.A."/>
            <person name="Bosak T."/>
            <person name="Fournier G.P."/>
        </authorList>
    </citation>
    <scope>NUCLEOTIDE SEQUENCE [LARGE SCALE GENOMIC DNA]</scope>
    <source>
        <strain evidence="5 6">CCALA 037</strain>
    </source>
</reference>
<feature type="binding site" evidence="4">
    <location>
        <position position="5"/>
    </location>
    <ligand>
        <name>a divalent metal cation</name>
        <dbReference type="ChEBI" id="CHEBI:60240"/>
        <label>1</label>
    </ligand>
</feature>
<dbReference type="NCBIfam" id="NF041926">
    <property type="entry name" value="QatD"/>
    <property type="match status" value="1"/>
</dbReference>
<dbReference type="PIRSF" id="PIRSF005902">
    <property type="entry name" value="DNase_TatD"/>
    <property type="match status" value="1"/>
</dbReference>
<dbReference type="InterPro" id="IPR018228">
    <property type="entry name" value="DNase_TatD-rel_CS"/>
</dbReference>